<dbReference type="GO" id="GO:0070573">
    <property type="term" value="F:metallodipeptidase activity"/>
    <property type="evidence" value="ECO:0007669"/>
    <property type="project" value="InterPro"/>
</dbReference>
<gene>
    <name evidence="1" type="ORF">H8702_10620</name>
</gene>
<reference evidence="1" key="1">
    <citation type="submission" date="2020-08" db="EMBL/GenBank/DDBJ databases">
        <title>Genome public.</title>
        <authorList>
            <person name="Liu C."/>
            <person name="Sun Q."/>
        </authorList>
    </citation>
    <scope>NUCLEOTIDE SEQUENCE</scope>
    <source>
        <strain evidence="1">NSJ-15</strain>
    </source>
</reference>
<dbReference type="SUPFAM" id="SSF51556">
    <property type="entry name" value="Metallo-dependent hydrolases"/>
    <property type="match status" value="1"/>
</dbReference>
<evidence type="ECO:0000313" key="1">
    <source>
        <dbReference type="EMBL" id="MBC8611549.1"/>
    </source>
</evidence>
<dbReference type="InterPro" id="IPR008257">
    <property type="entry name" value="Pept_M19"/>
</dbReference>
<sequence length="306" mass="34453">MEQIRAVFDLHCDTVSACLEQGCELERNPLQLDLERGCTFPQWVQTFAFWIDDCYRGEPAWHHCREQRRLFQKFLEGSPQRLCLWEPGNELREHCCNALLSVEGGAAIAGKLSRIETLREMGVALFTLTWNGDNELASGVLGSGQGLTALGKEAVKELERQQIIVDVSHLNQRGFYGVERVSKKPFVATHSNAAAVCPHPRNLTDDQIRCIAERGGLIGLNFYPLFVNGEQEYMIEELIRHAEHILCAGGEQVLSLGSDFDGAAMPKALPEIMGLENLYQSMIKYFGGNLTKKIFFENAAEFFRRI</sequence>
<organism evidence="1 2">
    <name type="scientific">Massiliimalia timonensis</name>
    <dbReference type="NCBI Taxonomy" id="1987501"/>
    <lineage>
        <taxon>Bacteria</taxon>
        <taxon>Bacillati</taxon>
        <taxon>Bacillota</taxon>
        <taxon>Clostridia</taxon>
        <taxon>Eubacteriales</taxon>
        <taxon>Oscillospiraceae</taxon>
        <taxon>Massiliimalia</taxon>
    </lineage>
</organism>
<comment type="caution">
    <text evidence="1">The sequence shown here is derived from an EMBL/GenBank/DDBJ whole genome shotgun (WGS) entry which is preliminary data.</text>
</comment>
<dbReference type="AlphaFoldDB" id="A0A8J6P8Y0"/>
<proteinExistence type="predicted"/>
<accession>A0A8J6P8Y0</accession>
<dbReference type="Pfam" id="PF01244">
    <property type="entry name" value="Peptidase_M19"/>
    <property type="match status" value="1"/>
</dbReference>
<dbReference type="PANTHER" id="PTHR10443:SF12">
    <property type="entry name" value="DIPEPTIDASE"/>
    <property type="match status" value="1"/>
</dbReference>
<dbReference type="RefSeq" id="WP_154825233.1">
    <property type="nucleotide sequence ID" value="NZ_JACRTL010000006.1"/>
</dbReference>
<keyword evidence="2" id="KW-1185">Reference proteome</keyword>
<dbReference type="Gene3D" id="3.20.20.140">
    <property type="entry name" value="Metal-dependent hydrolases"/>
    <property type="match status" value="1"/>
</dbReference>
<name>A0A8J6P8Y0_9FIRM</name>
<dbReference type="GO" id="GO:0006508">
    <property type="term" value="P:proteolysis"/>
    <property type="evidence" value="ECO:0007669"/>
    <property type="project" value="InterPro"/>
</dbReference>
<dbReference type="PROSITE" id="PS51365">
    <property type="entry name" value="RENAL_DIPEPTIDASE_2"/>
    <property type="match status" value="1"/>
</dbReference>
<protein>
    <submittedName>
        <fullName evidence="1">Membrane dipeptidase</fullName>
    </submittedName>
</protein>
<evidence type="ECO:0000313" key="2">
    <source>
        <dbReference type="Proteomes" id="UP000632659"/>
    </source>
</evidence>
<dbReference type="InterPro" id="IPR032466">
    <property type="entry name" value="Metal_Hydrolase"/>
</dbReference>
<dbReference type="EMBL" id="JACRTL010000006">
    <property type="protein sequence ID" value="MBC8611549.1"/>
    <property type="molecule type" value="Genomic_DNA"/>
</dbReference>
<dbReference type="Proteomes" id="UP000632659">
    <property type="component" value="Unassembled WGS sequence"/>
</dbReference>
<dbReference type="PANTHER" id="PTHR10443">
    <property type="entry name" value="MICROSOMAL DIPEPTIDASE"/>
    <property type="match status" value="1"/>
</dbReference>